<organism evidence="1">
    <name type="scientific">marine metagenome</name>
    <dbReference type="NCBI Taxonomy" id="408172"/>
    <lineage>
        <taxon>unclassified sequences</taxon>
        <taxon>metagenomes</taxon>
        <taxon>ecological metagenomes</taxon>
    </lineage>
</organism>
<dbReference type="Gene3D" id="3.40.50.720">
    <property type="entry name" value="NAD(P)-binding Rossmann-like Domain"/>
    <property type="match status" value="1"/>
</dbReference>
<dbReference type="EMBL" id="UINC01109435">
    <property type="protein sequence ID" value="SVC76262.1"/>
    <property type="molecule type" value="Genomic_DNA"/>
</dbReference>
<reference evidence="1" key="1">
    <citation type="submission" date="2018-05" db="EMBL/GenBank/DDBJ databases">
        <authorList>
            <person name="Lanie J.A."/>
            <person name="Ng W.-L."/>
            <person name="Kazmierczak K.M."/>
            <person name="Andrzejewski T.M."/>
            <person name="Davidsen T.M."/>
            <person name="Wayne K.J."/>
            <person name="Tettelin H."/>
            <person name="Glass J.I."/>
            <person name="Rusch D."/>
            <person name="Podicherti R."/>
            <person name="Tsui H.-C.T."/>
            <person name="Winkler M.E."/>
        </authorList>
    </citation>
    <scope>NUCLEOTIDE SEQUENCE</scope>
</reference>
<dbReference type="InterPro" id="IPR002347">
    <property type="entry name" value="SDR_fam"/>
</dbReference>
<dbReference type="AlphaFoldDB" id="A0A382PW18"/>
<name>A0A382PW18_9ZZZZ</name>
<dbReference type="InterPro" id="IPR036291">
    <property type="entry name" value="NAD(P)-bd_dom_sf"/>
</dbReference>
<sequence length="72" mass="7632">MQTMKVDESAVEKMGTGIAAGRVGTPEDIASACIYLCSEAATWVTGQTIWVTGGPLPSTSTLSRLRRERGDD</sequence>
<accession>A0A382PW18</accession>
<proteinExistence type="predicted"/>
<evidence type="ECO:0008006" key="2">
    <source>
        <dbReference type="Google" id="ProtNLM"/>
    </source>
</evidence>
<dbReference type="Pfam" id="PF13561">
    <property type="entry name" value="adh_short_C2"/>
    <property type="match status" value="1"/>
</dbReference>
<evidence type="ECO:0000313" key="1">
    <source>
        <dbReference type="EMBL" id="SVC76262.1"/>
    </source>
</evidence>
<gene>
    <name evidence="1" type="ORF">METZ01_LOCUS329116</name>
</gene>
<dbReference type="SUPFAM" id="SSF51735">
    <property type="entry name" value="NAD(P)-binding Rossmann-fold domains"/>
    <property type="match status" value="1"/>
</dbReference>
<protein>
    <recommendedName>
        <fullName evidence="2">SDR family oxidoreductase</fullName>
    </recommendedName>
</protein>